<dbReference type="GO" id="GO:0006412">
    <property type="term" value="P:translation"/>
    <property type="evidence" value="ECO:0007669"/>
    <property type="project" value="InterPro"/>
</dbReference>
<gene>
    <name evidence="4" type="ORF">BB559_001816</name>
</gene>
<dbReference type="FunFam" id="1.10.287.1480:FF:000001">
    <property type="entry name" value="30S ribosomal protein S14"/>
    <property type="match status" value="1"/>
</dbReference>
<keyword evidence="5" id="KW-1185">Reference proteome</keyword>
<protein>
    <recommendedName>
        <fullName evidence="6">Ribosomal protein S14</fullName>
    </recommendedName>
</protein>
<dbReference type="Proteomes" id="UP000245699">
    <property type="component" value="Unassembled WGS sequence"/>
</dbReference>
<reference evidence="4 5" key="1">
    <citation type="journal article" date="2018" name="MBio">
        <title>Comparative Genomics Reveals the Core Gene Toolbox for the Fungus-Insect Symbiosis.</title>
        <authorList>
            <person name="Wang Y."/>
            <person name="Stata M."/>
            <person name="Wang W."/>
            <person name="Stajich J.E."/>
            <person name="White M.M."/>
            <person name="Moncalvo J.M."/>
        </authorList>
    </citation>
    <scope>NUCLEOTIDE SEQUENCE [LARGE SCALE GENOMIC DNA]</scope>
    <source>
        <strain evidence="4 5">AUS-77-4</strain>
    </source>
</reference>
<evidence type="ECO:0000256" key="2">
    <source>
        <dbReference type="ARBA" id="ARBA00022980"/>
    </source>
</evidence>
<dbReference type="GO" id="GO:0005763">
    <property type="term" value="C:mitochondrial small ribosomal subunit"/>
    <property type="evidence" value="ECO:0007669"/>
    <property type="project" value="TreeGrafter"/>
</dbReference>
<dbReference type="EMBL" id="MBFT01000092">
    <property type="protein sequence ID" value="PVU97980.1"/>
    <property type="molecule type" value="Genomic_DNA"/>
</dbReference>
<dbReference type="SUPFAM" id="SSF57716">
    <property type="entry name" value="Glucocorticoid receptor-like (DNA-binding domain)"/>
    <property type="match status" value="1"/>
</dbReference>
<evidence type="ECO:0000313" key="5">
    <source>
        <dbReference type="Proteomes" id="UP000245699"/>
    </source>
</evidence>
<accession>A0A2T9Z057</accession>
<name>A0A2T9Z057_9FUNG</name>
<proteinExistence type="inferred from homology"/>
<comment type="similarity">
    <text evidence="1">Belongs to the universal ribosomal protein uS14 family.</text>
</comment>
<comment type="caution">
    <text evidence="4">The sequence shown here is derived from an EMBL/GenBank/DDBJ whole genome shotgun (WGS) entry which is preliminary data.</text>
</comment>
<dbReference type="AlphaFoldDB" id="A0A2T9Z057"/>
<keyword evidence="2" id="KW-0689">Ribosomal protein</keyword>
<evidence type="ECO:0008006" key="6">
    <source>
        <dbReference type="Google" id="ProtNLM"/>
    </source>
</evidence>
<keyword evidence="3" id="KW-0687">Ribonucleoprotein</keyword>
<dbReference type="PANTHER" id="PTHR19836">
    <property type="entry name" value="30S RIBOSOMAL PROTEIN S14"/>
    <property type="match status" value="1"/>
</dbReference>
<evidence type="ECO:0000313" key="4">
    <source>
        <dbReference type="EMBL" id="PVU97980.1"/>
    </source>
</evidence>
<organism evidence="4 5">
    <name type="scientific">Furculomyces boomerangus</name>
    <dbReference type="NCBI Taxonomy" id="61424"/>
    <lineage>
        <taxon>Eukaryota</taxon>
        <taxon>Fungi</taxon>
        <taxon>Fungi incertae sedis</taxon>
        <taxon>Zoopagomycota</taxon>
        <taxon>Kickxellomycotina</taxon>
        <taxon>Harpellomycetes</taxon>
        <taxon>Harpellales</taxon>
        <taxon>Harpellaceae</taxon>
        <taxon>Furculomyces</taxon>
    </lineage>
</organism>
<dbReference type="Pfam" id="PF00253">
    <property type="entry name" value="Ribosomal_S14"/>
    <property type="match status" value="1"/>
</dbReference>
<dbReference type="InterPro" id="IPR001209">
    <property type="entry name" value="Ribosomal_uS14"/>
</dbReference>
<evidence type="ECO:0000256" key="3">
    <source>
        <dbReference type="ARBA" id="ARBA00023274"/>
    </source>
</evidence>
<sequence>MRTRIFRDIFARKMVVEKETELMIWRYMARNTTLPVRTRMQAQLALAKTDRRAFPTAIRNRCLETGRGRGIMSDWRLCRFQFRLKALRGDLPGVQKASW</sequence>
<dbReference type="GO" id="GO:0003735">
    <property type="term" value="F:structural constituent of ribosome"/>
    <property type="evidence" value="ECO:0007669"/>
    <property type="project" value="InterPro"/>
</dbReference>
<dbReference type="OrthoDB" id="413436at2759"/>
<dbReference type="STRING" id="61424.A0A2T9Z057"/>
<dbReference type="PANTHER" id="PTHR19836:SF19">
    <property type="entry name" value="SMALL RIBOSOMAL SUBUNIT PROTEIN US14M"/>
    <property type="match status" value="1"/>
</dbReference>
<evidence type="ECO:0000256" key="1">
    <source>
        <dbReference type="ARBA" id="ARBA00009083"/>
    </source>
</evidence>
<dbReference type="Gene3D" id="1.10.287.1480">
    <property type="match status" value="1"/>
</dbReference>